<dbReference type="OrthoDB" id="10049357at2759"/>
<name>A0A4C1WVZ8_EUMVA</name>
<gene>
    <name evidence="1" type="ORF">EVAR_87875_1</name>
</gene>
<accession>A0A4C1WVZ8</accession>
<dbReference type="SUPFAM" id="SSF53098">
    <property type="entry name" value="Ribonuclease H-like"/>
    <property type="match status" value="1"/>
</dbReference>
<dbReference type="InterPro" id="IPR012337">
    <property type="entry name" value="RNaseH-like_sf"/>
</dbReference>
<dbReference type="STRING" id="151549.A0A4C1WVZ8"/>
<dbReference type="AlphaFoldDB" id="A0A4C1WVZ8"/>
<evidence type="ECO:0008006" key="3">
    <source>
        <dbReference type="Google" id="ProtNLM"/>
    </source>
</evidence>
<dbReference type="Gene3D" id="3.30.420.10">
    <property type="entry name" value="Ribonuclease H-like superfamily/Ribonuclease H"/>
    <property type="match status" value="1"/>
</dbReference>
<protein>
    <recommendedName>
        <fullName evidence="3">Integrase catalytic domain-containing protein</fullName>
    </recommendedName>
</protein>
<comment type="caution">
    <text evidence="1">The sequence shown here is derived from an EMBL/GenBank/DDBJ whole genome shotgun (WGS) entry which is preliminary data.</text>
</comment>
<dbReference type="InterPro" id="IPR036397">
    <property type="entry name" value="RNaseH_sf"/>
</dbReference>
<dbReference type="GO" id="GO:0003676">
    <property type="term" value="F:nucleic acid binding"/>
    <property type="evidence" value="ECO:0007669"/>
    <property type="project" value="InterPro"/>
</dbReference>
<sequence>MPSAGDCPIGSISWKFIPTAAPNTSGAWERFVRSVKTALAATLRERSPSEEVLYSLLLEAEHIHNGRPLTAVNTEPTEAEVIFRNRVAINRYGTSRILVVDFT</sequence>
<organism evidence="1 2">
    <name type="scientific">Eumeta variegata</name>
    <name type="common">Bagworm moth</name>
    <name type="synonym">Eumeta japonica</name>
    <dbReference type="NCBI Taxonomy" id="151549"/>
    <lineage>
        <taxon>Eukaryota</taxon>
        <taxon>Metazoa</taxon>
        <taxon>Ecdysozoa</taxon>
        <taxon>Arthropoda</taxon>
        <taxon>Hexapoda</taxon>
        <taxon>Insecta</taxon>
        <taxon>Pterygota</taxon>
        <taxon>Neoptera</taxon>
        <taxon>Endopterygota</taxon>
        <taxon>Lepidoptera</taxon>
        <taxon>Glossata</taxon>
        <taxon>Ditrysia</taxon>
        <taxon>Tineoidea</taxon>
        <taxon>Psychidae</taxon>
        <taxon>Oiketicinae</taxon>
        <taxon>Eumeta</taxon>
    </lineage>
</organism>
<reference evidence="1 2" key="1">
    <citation type="journal article" date="2019" name="Commun. Biol.">
        <title>The bagworm genome reveals a unique fibroin gene that provides high tensile strength.</title>
        <authorList>
            <person name="Kono N."/>
            <person name="Nakamura H."/>
            <person name="Ohtoshi R."/>
            <person name="Tomita M."/>
            <person name="Numata K."/>
            <person name="Arakawa K."/>
        </authorList>
    </citation>
    <scope>NUCLEOTIDE SEQUENCE [LARGE SCALE GENOMIC DNA]</scope>
</reference>
<dbReference type="EMBL" id="BGZK01000655">
    <property type="protein sequence ID" value="GBP54802.1"/>
    <property type="molecule type" value="Genomic_DNA"/>
</dbReference>
<evidence type="ECO:0000313" key="1">
    <source>
        <dbReference type="EMBL" id="GBP54802.1"/>
    </source>
</evidence>
<dbReference type="Proteomes" id="UP000299102">
    <property type="component" value="Unassembled WGS sequence"/>
</dbReference>
<dbReference type="PANTHER" id="PTHR47331:SF1">
    <property type="entry name" value="GAG-LIKE PROTEIN"/>
    <property type="match status" value="1"/>
</dbReference>
<proteinExistence type="predicted"/>
<evidence type="ECO:0000313" key="2">
    <source>
        <dbReference type="Proteomes" id="UP000299102"/>
    </source>
</evidence>
<dbReference type="PANTHER" id="PTHR47331">
    <property type="entry name" value="PHD-TYPE DOMAIN-CONTAINING PROTEIN"/>
    <property type="match status" value="1"/>
</dbReference>
<keyword evidence="2" id="KW-1185">Reference proteome</keyword>